<dbReference type="InterPro" id="IPR004358">
    <property type="entry name" value="Sig_transdc_His_kin-like_C"/>
</dbReference>
<dbReference type="SUPFAM" id="SSF55785">
    <property type="entry name" value="PYP-like sensor domain (PAS domain)"/>
    <property type="match status" value="1"/>
</dbReference>
<dbReference type="InterPro" id="IPR013655">
    <property type="entry name" value="PAS_fold_3"/>
</dbReference>
<dbReference type="InterPro" id="IPR003661">
    <property type="entry name" value="HisK_dim/P_dom"/>
</dbReference>
<dbReference type="SUPFAM" id="SSF47384">
    <property type="entry name" value="Homodimeric domain of signal transducing histidine kinase"/>
    <property type="match status" value="1"/>
</dbReference>
<dbReference type="GO" id="GO:0000155">
    <property type="term" value="F:phosphorelay sensor kinase activity"/>
    <property type="evidence" value="ECO:0007669"/>
    <property type="project" value="InterPro"/>
</dbReference>
<dbReference type="CDD" id="cd00130">
    <property type="entry name" value="PAS"/>
    <property type="match status" value="1"/>
</dbReference>
<comment type="caution">
    <text evidence="8">The sequence shown here is derived from an EMBL/GenBank/DDBJ whole genome shotgun (WGS) entry which is preliminary data.</text>
</comment>
<dbReference type="InterPro" id="IPR003594">
    <property type="entry name" value="HATPase_dom"/>
</dbReference>
<protein>
    <recommendedName>
        <fullName evidence="2">histidine kinase</fullName>
        <ecNumber evidence="2">2.7.13.3</ecNumber>
    </recommendedName>
</protein>
<dbReference type="PROSITE" id="PS50109">
    <property type="entry name" value="HIS_KIN"/>
    <property type="match status" value="1"/>
</dbReference>
<evidence type="ECO:0000313" key="9">
    <source>
        <dbReference type="Proteomes" id="UP000193553"/>
    </source>
</evidence>
<dbReference type="SMART" id="SM00091">
    <property type="entry name" value="PAS"/>
    <property type="match status" value="1"/>
</dbReference>
<dbReference type="Pfam" id="PF02518">
    <property type="entry name" value="HATPase_c"/>
    <property type="match status" value="1"/>
</dbReference>
<proteinExistence type="predicted"/>
<name>A0A1X3GTT4_9BRAD</name>
<dbReference type="SUPFAM" id="SSF55874">
    <property type="entry name" value="ATPase domain of HSP90 chaperone/DNA topoisomerase II/histidine kinase"/>
    <property type="match status" value="1"/>
</dbReference>
<dbReference type="InterPro" id="IPR000014">
    <property type="entry name" value="PAS"/>
</dbReference>
<evidence type="ECO:0000256" key="1">
    <source>
        <dbReference type="ARBA" id="ARBA00000085"/>
    </source>
</evidence>
<feature type="domain" description="Histidine kinase" evidence="6">
    <location>
        <begin position="187"/>
        <end position="402"/>
    </location>
</feature>
<keyword evidence="5" id="KW-0418">Kinase</keyword>
<dbReference type="Gene3D" id="1.10.287.130">
    <property type="match status" value="1"/>
</dbReference>
<dbReference type="Pfam" id="PF00512">
    <property type="entry name" value="HisKA"/>
    <property type="match status" value="1"/>
</dbReference>
<dbReference type="EC" id="2.7.13.3" evidence="2"/>
<dbReference type="Gene3D" id="3.30.565.10">
    <property type="entry name" value="Histidine kinase-like ATPase, C-terminal domain"/>
    <property type="match status" value="1"/>
</dbReference>
<dbReference type="InterPro" id="IPR052162">
    <property type="entry name" value="Sensor_kinase/Photoreceptor"/>
</dbReference>
<dbReference type="SMART" id="SM00387">
    <property type="entry name" value="HATPase_c"/>
    <property type="match status" value="1"/>
</dbReference>
<organism evidence="8 9">
    <name type="scientific">Bradyrhizobium canariense</name>
    <dbReference type="NCBI Taxonomy" id="255045"/>
    <lineage>
        <taxon>Bacteria</taxon>
        <taxon>Pseudomonadati</taxon>
        <taxon>Pseudomonadota</taxon>
        <taxon>Alphaproteobacteria</taxon>
        <taxon>Hyphomicrobiales</taxon>
        <taxon>Nitrobacteraceae</taxon>
        <taxon>Bradyrhizobium</taxon>
    </lineage>
</organism>
<dbReference type="Proteomes" id="UP000193553">
    <property type="component" value="Unassembled WGS sequence"/>
</dbReference>
<dbReference type="SMART" id="SM00388">
    <property type="entry name" value="HisKA"/>
    <property type="match status" value="1"/>
</dbReference>
<dbReference type="InterPro" id="IPR000700">
    <property type="entry name" value="PAS-assoc_C"/>
</dbReference>
<gene>
    <name evidence="8" type="ORF">BSZ18_02285</name>
</gene>
<dbReference type="AlphaFoldDB" id="A0A1X3GTT4"/>
<feature type="domain" description="PAC" evidence="7">
    <location>
        <begin position="94"/>
        <end position="146"/>
    </location>
</feature>
<dbReference type="InterPro" id="IPR035965">
    <property type="entry name" value="PAS-like_dom_sf"/>
</dbReference>
<dbReference type="InterPro" id="IPR005467">
    <property type="entry name" value="His_kinase_dom"/>
</dbReference>
<dbReference type="NCBIfam" id="TIGR00229">
    <property type="entry name" value="sensory_box"/>
    <property type="match status" value="1"/>
</dbReference>
<dbReference type="InterPro" id="IPR036890">
    <property type="entry name" value="HATPase_C_sf"/>
</dbReference>
<sequence length="403" mass="44847">MMVPLNSSQPTSFPVEPSAGLDARFCEVMDAAPVMIWVSGIDKRCLWFNRPWLNFTGRDILEEVGDGWAEGVHPEDLDRCLKTYVHHFDARLDFRMEYRLRRHDQTYRWIDDTGIARYAPDGSFLGYIGSCTDVNEHKEIQSELRTRLSEIDGLTRRARAAELQISKRTAELAHLNRFNLAGELTATIAHELNQPLAAILTNSETAIALLDSSPPNVEELSEILNDIRRDDERASEVLKRVRRFLKKAPFARKDENVNQIVQDTVGLLSRLAASRETDLATETASGELLVNFDQPQLQQVIINLILNAMDAMSSVPASNRKITISTTRVENSADIIVSDTGAGISADIVQLVFEPFFSTKPEGMGMGLSIVRTIVEANGGQIWTEGKAGNGAVFHIRLPLSGT</sequence>
<evidence type="ECO:0000256" key="3">
    <source>
        <dbReference type="ARBA" id="ARBA00022553"/>
    </source>
</evidence>
<keyword evidence="3" id="KW-0597">Phosphoprotein</keyword>
<accession>A0A1X3GTT4</accession>
<dbReference type="FunFam" id="3.30.450.20:FF:000099">
    <property type="entry name" value="Sensory box sensor histidine kinase"/>
    <property type="match status" value="1"/>
</dbReference>
<dbReference type="Gene3D" id="3.30.450.20">
    <property type="entry name" value="PAS domain"/>
    <property type="match status" value="1"/>
</dbReference>
<dbReference type="Pfam" id="PF08447">
    <property type="entry name" value="PAS_3"/>
    <property type="match status" value="1"/>
</dbReference>
<reference evidence="8 9" key="1">
    <citation type="submission" date="2017-03" db="EMBL/GenBank/DDBJ databases">
        <title>Whole genome sequences of fourteen strains of Bradyrhizobium canariense and one strain of Bradyrhizobium japonicum isolated from Lupinus (Papilionoideae: Genisteae) species in Algeria.</title>
        <authorList>
            <person name="Crovadore J."/>
            <person name="Chekireb D."/>
            <person name="Brachmann A."/>
            <person name="Chablais R."/>
            <person name="Cochard B."/>
            <person name="Lefort F."/>
        </authorList>
    </citation>
    <scope>NUCLEOTIDE SEQUENCE [LARGE SCALE GENOMIC DNA]</scope>
    <source>
        <strain evidence="8 9">UBMA195</strain>
    </source>
</reference>
<dbReference type="PROSITE" id="PS50113">
    <property type="entry name" value="PAC"/>
    <property type="match status" value="1"/>
</dbReference>
<evidence type="ECO:0000256" key="5">
    <source>
        <dbReference type="ARBA" id="ARBA00022777"/>
    </source>
</evidence>
<dbReference type="PRINTS" id="PR00344">
    <property type="entry name" value="BCTRLSENSOR"/>
</dbReference>
<dbReference type="InterPro" id="IPR036097">
    <property type="entry name" value="HisK_dim/P_sf"/>
</dbReference>
<evidence type="ECO:0000259" key="7">
    <source>
        <dbReference type="PROSITE" id="PS50113"/>
    </source>
</evidence>
<dbReference type="SMART" id="SM00086">
    <property type="entry name" value="PAC"/>
    <property type="match status" value="1"/>
</dbReference>
<dbReference type="PANTHER" id="PTHR43304:SF1">
    <property type="entry name" value="PAC DOMAIN-CONTAINING PROTEIN"/>
    <property type="match status" value="1"/>
</dbReference>
<dbReference type="EMBL" id="NAFI01000130">
    <property type="protein sequence ID" value="OSJ18402.1"/>
    <property type="molecule type" value="Genomic_DNA"/>
</dbReference>
<evidence type="ECO:0000256" key="4">
    <source>
        <dbReference type="ARBA" id="ARBA00022679"/>
    </source>
</evidence>
<evidence type="ECO:0000313" key="8">
    <source>
        <dbReference type="EMBL" id="OSJ18402.1"/>
    </source>
</evidence>
<dbReference type="PANTHER" id="PTHR43304">
    <property type="entry name" value="PHYTOCHROME-LIKE PROTEIN CPH1"/>
    <property type="match status" value="1"/>
</dbReference>
<dbReference type="CDD" id="cd00082">
    <property type="entry name" value="HisKA"/>
    <property type="match status" value="1"/>
</dbReference>
<comment type="catalytic activity">
    <reaction evidence="1">
        <text>ATP + protein L-histidine = ADP + protein N-phospho-L-histidine.</text>
        <dbReference type="EC" id="2.7.13.3"/>
    </reaction>
</comment>
<evidence type="ECO:0000259" key="6">
    <source>
        <dbReference type="PROSITE" id="PS50109"/>
    </source>
</evidence>
<keyword evidence="4" id="KW-0808">Transferase</keyword>
<dbReference type="InterPro" id="IPR001610">
    <property type="entry name" value="PAC"/>
</dbReference>
<evidence type="ECO:0000256" key="2">
    <source>
        <dbReference type="ARBA" id="ARBA00012438"/>
    </source>
</evidence>